<evidence type="ECO:0000313" key="1">
    <source>
        <dbReference type="EMBL" id="TNN38882.1"/>
    </source>
</evidence>
<dbReference type="Proteomes" id="UP000314294">
    <property type="component" value="Unassembled WGS sequence"/>
</dbReference>
<comment type="caution">
    <text evidence="1">The sequence shown here is derived from an EMBL/GenBank/DDBJ whole genome shotgun (WGS) entry which is preliminary data.</text>
</comment>
<dbReference type="EMBL" id="SRLO01001328">
    <property type="protein sequence ID" value="TNN38882.1"/>
    <property type="molecule type" value="Genomic_DNA"/>
</dbReference>
<accession>A0A4Z2FEN6</accession>
<evidence type="ECO:0000313" key="2">
    <source>
        <dbReference type="Proteomes" id="UP000314294"/>
    </source>
</evidence>
<keyword evidence="2" id="KW-1185">Reference proteome</keyword>
<dbReference type="AlphaFoldDB" id="A0A4Z2FEN6"/>
<proteinExistence type="predicted"/>
<gene>
    <name evidence="1" type="ORF">EYF80_050945</name>
</gene>
<protein>
    <submittedName>
        <fullName evidence="1">Uncharacterized protein</fullName>
    </submittedName>
</protein>
<name>A0A4Z2FEN6_9TELE</name>
<reference evidence="1 2" key="1">
    <citation type="submission" date="2019-03" db="EMBL/GenBank/DDBJ databases">
        <title>First draft genome of Liparis tanakae, snailfish: a comprehensive survey of snailfish specific genes.</title>
        <authorList>
            <person name="Kim W."/>
            <person name="Song I."/>
            <person name="Jeong J.-H."/>
            <person name="Kim D."/>
            <person name="Kim S."/>
            <person name="Ryu S."/>
            <person name="Song J.Y."/>
            <person name="Lee S.K."/>
        </authorList>
    </citation>
    <scope>NUCLEOTIDE SEQUENCE [LARGE SCALE GENOMIC DNA]</scope>
    <source>
        <tissue evidence="1">Muscle</tissue>
    </source>
</reference>
<organism evidence="1 2">
    <name type="scientific">Liparis tanakae</name>
    <name type="common">Tanaka's snailfish</name>
    <dbReference type="NCBI Taxonomy" id="230148"/>
    <lineage>
        <taxon>Eukaryota</taxon>
        <taxon>Metazoa</taxon>
        <taxon>Chordata</taxon>
        <taxon>Craniata</taxon>
        <taxon>Vertebrata</taxon>
        <taxon>Euteleostomi</taxon>
        <taxon>Actinopterygii</taxon>
        <taxon>Neopterygii</taxon>
        <taxon>Teleostei</taxon>
        <taxon>Neoteleostei</taxon>
        <taxon>Acanthomorphata</taxon>
        <taxon>Eupercaria</taxon>
        <taxon>Perciformes</taxon>
        <taxon>Cottioidei</taxon>
        <taxon>Cottales</taxon>
        <taxon>Liparidae</taxon>
        <taxon>Liparis</taxon>
    </lineage>
</organism>
<sequence length="133" mass="15013">MALGRGEYLGVVKGAGLTDWLPLMYTTSGVDFRAATASSWVTSSKQEAFTWRRAVSRRASTHRRGRHGPLMSRILSVRLFLRRTHSRTRPPASFSASTAPLWVTSLTSVSFTRTMQSFTLQQQRRGKRVARRV</sequence>